<evidence type="ECO:0000313" key="6">
    <source>
        <dbReference type="RefSeq" id="XP_065643380.1"/>
    </source>
</evidence>
<gene>
    <name evidence="3 4 5 6 7" type="primary">LOC136075069</name>
</gene>
<protein>
    <submittedName>
        <fullName evidence="3 4">Roquin-2-like</fullName>
    </submittedName>
</protein>
<dbReference type="InterPro" id="IPR052249">
    <property type="entry name" value="Roquin_domain"/>
</dbReference>
<dbReference type="RefSeq" id="XP_065643381.1">
    <property type="nucleotide sequence ID" value="XM_065787309.1"/>
</dbReference>
<evidence type="ECO:0000313" key="2">
    <source>
        <dbReference type="Proteomes" id="UP001652625"/>
    </source>
</evidence>
<dbReference type="RefSeq" id="XP_065643380.1">
    <property type="nucleotide sequence ID" value="XM_065787308.1"/>
</dbReference>
<sequence length="157" mass="17938">MQLIIDKLQTSATFSSSLQELFIEFQRTYDPENLEKQFPHFEKLASIDPNPEGEPLLWKDIGECMTSLLVIVSRYRIFAKAYANKNKGNIYKELKYRKCRNVPAGHNSPDSCENNLKKVKLYFFGMNAQYRTQVTSNNAPNGSPFSPICSTSKIDEG</sequence>
<proteinExistence type="predicted"/>
<dbReference type="RefSeq" id="XP_065643378.1">
    <property type="nucleotide sequence ID" value="XM_065787306.1"/>
</dbReference>
<dbReference type="PANTHER" id="PTHR13139">
    <property type="entry name" value="RING FINGER AND CCCH-TYPE ZINC FINGER DOMAIN-CONTAINING PROTEIN"/>
    <property type="match status" value="1"/>
</dbReference>
<name>A0ABM4B3I5_HYDVU</name>
<accession>A0ABM4B3I5</accession>
<evidence type="ECO:0000313" key="7">
    <source>
        <dbReference type="RefSeq" id="XP_065643381.1"/>
    </source>
</evidence>
<organism evidence="2 7">
    <name type="scientific">Hydra vulgaris</name>
    <name type="common">Hydra</name>
    <name type="synonym">Hydra attenuata</name>
    <dbReference type="NCBI Taxonomy" id="6087"/>
    <lineage>
        <taxon>Eukaryota</taxon>
        <taxon>Metazoa</taxon>
        <taxon>Cnidaria</taxon>
        <taxon>Hydrozoa</taxon>
        <taxon>Hydroidolina</taxon>
        <taxon>Anthoathecata</taxon>
        <taxon>Aplanulata</taxon>
        <taxon>Hydridae</taxon>
        <taxon>Hydra</taxon>
    </lineage>
</organism>
<dbReference type="RefSeq" id="XP_065643377.1">
    <property type="nucleotide sequence ID" value="XM_065787305.1"/>
</dbReference>
<evidence type="ECO:0000313" key="4">
    <source>
        <dbReference type="RefSeq" id="XP_065643378.1"/>
    </source>
</evidence>
<dbReference type="RefSeq" id="XP_065643379.1">
    <property type="nucleotide sequence ID" value="XM_065787307.1"/>
</dbReference>
<evidence type="ECO:0000256" key="1">
    <source>
        <dbReference type="SAM" id="MobiDB-lite"/>
    </source>
</evidence>
<dbReference type="GeneID" id="136075069"/>
<dbReference type="PANTHER" id="PTHR13139:SF54">
    <property type="entry name" value="RING-TYPE E3 UBIQUITIN TRANSFERASE"/>
    <property type="match status" value="1"/>
</dbReference>
<dbReference type="Proteomes" id="UP001652625">
    <property type="component" value="Chromosome 01"/>
</dbReference>
<reference evidence="2 3" key="1">
    <citation type="submission" date="2025-05" db="UniProtKB">
        <authorList>
            <consortium name="RefSeq"/>
        </authorList>
    </citation>
    <scope>NUCLEOTIDE SEQUENCE [LARGE SCALE GENOMIC DNA]</scope>
</reference>
<feature type="region of interest" description="Disordered" evidence="1">
    <location>
        <begin position="135"/>
        <end position="157"/>
    </location>
</feature>
<evidence type="ECO:0000313" key="5">
    <source>
        <dbReference type="RefSeq" id="XP_065643379.1"/>
    </source>
</evidence>
<keyword evidence="2" id="KW-1185">Reference proteome</keyword>
<evidence type="ECO:0000313" key="3">
    <source>
        <dbReference type="RefSeq" id="XP_065643377.1"/>
    </source>
</evidence>